<feature type="region of interest" description="Disordered" evidence="6">
    <location>
        <begin position="186"/>
        <end position="210"/>
    </location>
</feature>
<keyword evidence="9" id="KW-1185">Reference proteome</keyword>
<evidence type="ECO:0000256" key="1">
    <source>
        <dbReference type="ARBA" id="ARBA00006592"/>
    </source>
</evidence>
<comment type="similarity">
    <text evidence="1">Belongs to the eukaryotic ribosomal protein eL14 family.</text>
</comment>
<dbReference type="GO" id="GO:0042273">
    <property type="term" value="P:ribosomal large subunit biogenesis"/>
    <property type="evidence" value="ECO:0007669"/>
    <property type="project" value="TreeGrafter"/>
</dbReference>
<evidence type="ECO:0000313" key="8">
    <source>
        <dbReference type="EMBL" id="CAD7247958.1"/>
    </source>
</evidence>
<evidence type="ECO:0000259" key="7">
    <source>
        <dbReference type="Pfam" id="PF01929"/>
    </source>
</evidence>
<dbReference type="Pfam" id="PF01929">
    <property type="entry name" value="Ribosomal_L14e"/>
    <property type="match status" value="1"/>
</dbReference>
<sequence length="210" mass="24105">MGPKGEAKVAKKPKEDRKPPLKKDKKPAFPPKPVLSGEEKREKKSALRAISFPFPKLVEIGRIALIKRGPDEGKICCIVDVIDANRYLVDGAPVGVTRRPVSHSDIYLTKFVIRIPRGTGTKNLRRNWEAAKLTEIWEHSKLAKKLLDAKKREAMNDFDRFKLARAKQIRNRIVRQRFVPMLRKARREGTLKPKKRKHQKKRKIIGAPKA</sequence>
<dbReference type="InterPro" id="IPR002784">
    <property type="entry name" value="Ribosomal_eL14_dom"/>
</dbReference>
<evidence type="ECO:0000313" key="9">
    <source>
        <dbReference type="Proteomes" id="UP000677054"/>
    </source>
</evidence>
<proteinExistence type="inferred from homology"/>
<dbReference type="Proteomes" id="UP000677054">
    <property type="component" value="Unassembled WGS sequence"/>
</dbReference>
<keyword evidence="2" id="KW-0689">Ribosomal protein</keyword>
<gene>
    <name evidence="8" type="ORF">DSTB1V02_LOCUS7782</name>
</gene>
<dbReference type="EMBL" id="CAJPEV010001648">
    <property type="protein sequence ID" value="CAG0893686.1"/>
    <property type="molecule type" value="Genomic_DNA"/>
</dbReference>
<dbReference type="PANTHER" id="PTHR11127">
    <property type="entry name" value="60S RIBOSOMAL PROTEIN L14"/>
    <property type="match status" value="1"/>
</dbReference>
<dbReference type="InterPro" id="IPR039660">
    <property type="entry name" value="Ribosomal_eL14"/>
</dbReference>
<dbReference type="PANTHER" id="PTHR11127:SF2">
    <property type="entry name" value="LARGE RIBOSOMAL SUBUNIT PROTEIN EL14"/>
    <property type="match status" value="1"/>
</dbReference>
<feature type="region of interest" description="Disordered" evidence="6">
    <location>
        <begin position="1"/>
        <end position="42"/>
    </location>
</feature>
<organism evidence="8">
    <name type="scientific">Darwinula stevensoni</name>
    <dbReference type="NCBI Taxonomy" id="69355"/>
    <lineage>
        <taxon>Eukaryota</taxon>
        <taxon>Metazoa</taxon>
        <taxon>Ecdysozoa</taxon>
        <taxon>Arthropoda</taxon>
        <taxon>Crustacea</taxon>
        <taxon>Oligostraca</taxon>
        <taxon>Ostracoda</taxon>
        <taxon>Podocopa</taxon>
        <taxon>Podocopida</taxon>
        <taxon>Darwinulocopina</taxon>
        <taxon>Darwinuloidea</taxon>
        <taxon>Darwinulidae</taxon>
        <taxon>Darwinula</taxon>
    </lineage>
</organism>
<dbReference type="GO" id="GO:0003735">
    <property type="term" value="F:structural constituent of ribosome"/>
    <property type="evidence" value="ECO:0007669"/>
    <property type="project" value="InterPro"/>
</dbReference>
<dbReference type="GO" id="GO:0022625">
    <property type="term" value="C:cytosolic large ribosomal subunit"/>
    <property type="evidence" value="ECO:0007669"/>
    <property type="project" value="TreeGrafter"/>
</dbReference>
<dbReference type="Gene3D" id="2.30.30.30">
    <property type="match status" value="1"/>
</dbReference>
<dbReference type="SUPFAM" id="SSF50104">
    <property type="entry name" value="Translation proteins SH3-like domain"/>
    <property type="match status" value="1"/>
</dbReference>
<dbReference type="GO" id="GO:0003723">
    <property type="term" value="F:RNA binding"/>
    <property type="evidence" value="ECO:0007669"/>
    <property type="project" value="InterPro"/>
</dbReference>
<dbReference type="OrthoDB" id="1875589at2759"/>
<accession>A0A7R8XE47</accession>
<keyword evidence="3" id="KW-0687">Ribonucleoprotein</keyword>
<dbReference type="AlphaFoldDB" id="A0A7R8XE47"/>
<evidence type="ECO:0000256" key="6">
    <source>
        <dbReference type="SAM" id="MobiDB-lite"/>
    </source>
</evidence>
<dbReference type="GO" id="GO:0006412">
    <property type="term" value="P:translation"/>
    <property type="evidence" value="ECO:0007669"/>
    <property type="project" value="InterPro"/>
</dbReference>
<evidence type="ECO:0000256" key="4">
    <source>
        <dbReference type="ARBA" id="ARBA00035215"/>
    </source>
</evidence>
<feature type="compositionally biased region" description="Basic residues" evidence="6">
    <location>
        <begin position="192"/>
        <end position="204"/>
    </location>
</feature>
<dbReference type="InterPro" id="IPR008991">
    <property type="entry name" value="Translation_prot_SH3-like_sf"/>
</dbReference>
<reference evidence="8" key="1">
    <citation type="submission" date="2020-11" db="EMBL/GenBank/DDBJ databases">
        <authorList>
            <person name="Tran Van P."/>
        </authorList>
    </citation>
    <scope>NUCLEOTIDE SEQUENCE</scope>
</reference>
<evidence type="ECO:0000256" key="5">
    <source>
        <dbReference type="ARBA" id="ARBA00035318"/>
    </source>
</evidence>
<dbReference type="EMBL" id="LR901165">
    <property type="protein sequence ID" value="CAD7247958.1"/>
    <property type="molecule type" value="Genomic_DNA"/>
</dbReference>
<evidence type="ECO:0000256" key="2">
    <source>
        <dbReference type="ARBA" id="ARBA00022980"/>
    </source>
</evidence>
<feature type="compositionally biased region" description="Basic and acidic residues" evidence="6">
    <location>
        <begin position="1"/>
        <end position="22"/>
    </location>
</feature>
<dbReference type="CDD" id="cd23702">
    <property type="entry name" value="eL14"/>
    <property type="match status" value="1"/>
</dbReference>
<feature type="domain" description="Large ribosomal subunit protein eL14" evidence="7">
    <location>
        <begin position="98"/>
        <end position="171"/>
    </location>
</feature>
<dbReference type="Gene3D" id="6.10.250.2270">
    <property type="match status" value="1"/>
</dbReference>
<protein>
    <recommendedName>
        <fullName evidence="4">Large ribosomal subunit protein eL14</fullName>
    </recommendedName>
    <alternativeName>
        <fullName evidence="5">60S ribosomal protein L14</fullName>
    </alternativeName>
</protein>
<dbReference type="InterPro" id="IPR014722">
    <property type="entry name" value="Rib_uL2_dom2"/>
</dbReference>
<name>A0A7R8XE47_9CRUS</name>
<evidence type="ECO:0000256" key="3">
    <source>
        <dbReference type="ARBA" id="ARBA00023274"/>
    </source>
</evidence>